<keyword evidence="8 10" id="KW-0472">Membrane</keyword>
<evidence type="ECO:0000256" key="5">
    <source>
        <dbReference type="ARBA" id="ARBA00022692"/>
    </source>
</evidence>
<evidence type="ECO:0000256" key="3">
    <source>
        <dbReference type="ARBA" id="ARBA00020819"/>
    </source>
</evidence>
<comment type="subcellular location">
    <subcellularLocation>
        <location evidence="1">Cell membrane</location>
        <topology evidence="1">Multi-pass membrane protein</topology>
    </subcellularLocation>
</comment>
<feature type="transmembrane region" description="Helical" evidence="10">
    <location>
        <begin position="12"/>
        <end position="36"/>
    </location>
</feature>
<evidence type="ECO:0000256" key="2">
    <source>
        <dbReference type="ARBA" id="ARBA00008338"/>
    </source>
</evidence>
<evidence type="ECO:0000256" key="6">
    <source>
        <dbReference type="ARBA" id="ARBA00022989"/>
    </source>
</evidence>
<keyword evidence="6 10" id="KW-1133">Transmembrane helix</keyword>
<name>A0AA34XLJ7_LACLC</name>
<proteinExistence type="inferred from homology"/>
<dbReference type="RefSeq" id="WP_011676789.1">
    <property type="nucleotide sequence ID" value="NZ_CP015901.2"/>
</dbReference>
<dbReference type="Gene3D" id="3.40.1710.10">
    <property type="entry name" value="abc type-2 transporter like domain"/>
    <property type="match status" value="1"/>
</dbReference>
<dbReference type="PANTHER" id="PTHR43077:SF10">
    <property type="entry name" value="TRANSPORT PERMEASE PROTEIN"/>
    <property type="match status" value="1"/>
</dbReference>
<keyword evidence="7" id="KW-0843">Virulence</keyword>
<keyword evidence="4" id="KW-1003">Cell membrane</keyword>
<evidence type="ECO:0000256" key="1">
    <source>
        <dbReference type="ARBA" id="ARBA00004651"/>
    </source>
</evidence>
<dbReference type="GO" id="GO:0005886">
    <property type="term" value="C:plasma membrane"/>
    <property type="evidence" value="ECO:0007669"/>
    <property type="project" value="UniProtKB-SubCell"/>
</dbReference>
<evidence type="ECO:0000256" key="10">
    <source>
        <dbReference type="SAM" id="Phobius"/>
    </source>
</evidence>
<organism evidence="11 12">
    <name type="scientific">Lactococcus lactis subsp. cremoris</name>
    <name type="common">Streptococcus cremoris</name>
    <dbReference type="NCBI Taxonomy" id="1359"/>
    <lineage>
        <taxon>Bacteria</taxon>
        <taxon>Bacillati</taxon>
        <taxon>Bacillota</taxon>
        <taxon>Bacilli</taxon>
        <taxon>Lactobacillales</taxon>
        <taxon>Streptococcaceae</taxon>
        <taxon>Lactococcus</taxon>
    </lineage>
</organism>
<dbReference type="InterPro" id="IPR023838">
    <property type="entry name" value="T7SS_EsaA"/>
</dbReference>
<dbReference type="EMBL" id="CP015901">
    <property type="protein sequence ID" value="ARE24056.1"/>
    <property type="molecule type" value="Genomic_DNA"/>
</dbReference>
<evidence type="ECO:0000256" key="8">
    <source>
        <dbReference type="ARBA" id="ARBA00023136"/>
    </source>
</evidence>
<dbReference type="InterPro" id="IPR051328">
    <property type="entry name" value="T7SS_ABC-Transporter"/>
</dbReference>
<accession>A0AA34XLJ7</accession>
<comment type="similarity">
    <text evidence="2">Belongs to the EsaA family.</text>
</comment>
<feature type="transmembrane region" description="Helical" evidence="10">
    <location>
        <begin position="903"/>
        <end position="922"/>
    </location>
</feature>
<keyword evidence="5 10" id="KW-0812">Transmembrane</keyword>
<evidence type="ECO:0000256" key="9">
    <source>
        <dbReference type="ARBA" id="ARBA00046722"/>
    </source>
</evidence>
<comment type="subunit">
    <text evidence="9">Homodimer. Interacts with EssB.</text>
</comment>
<dbReference type="AlphaFoldDB" id="A0AA34XLJ7"/>
<dbReference type="Proteomes" id="UP000192161">
    <property type="component" value="Chromosome"/>
</dbReference>
<evidence type="ECO:0000256" key="7">
    <source>
        <dbReference type="ARBA" id="ARBA00023026"/>
    </source>
</evidence>
<evidence type="ECO:0000256" key="4">
    <source>
        <dbReference type="ARBA" id="ARBA00022475"/>
    </source>
</evidence>
<evidence type="ECO:0000313" key="11">
    <source>
        <dbReference type="EMBL" id="ARE24056.1"/>
    </source>
</evidence>
<gene>
    <name evidence="11" type="primary">esaA</name>
    <name evidence="11" type="ORF">LLJM3_1877</name>
</gene>
<sequence>MNKQLDKKMKKRHWIIITSLLVALIALLGVFVYLTIGTKKKEVVAKPTIALVNEDTASSFNKKDYNFGKDFVSLVSGDSKYNWQVVSRSVADRAYADKSVDAVIYIPQAFSHDILTLEDINPIKSQVNYKLQFSQSALSQNVLNDKITSVLKDFNQNIVKMYYASVAGNISEAQNNMNDVITNQGNVLTNLSNDVYGPFQSTTQNYSSVISSANGLKSENSAWISSQNSFTKSTQSMLDSTSKTFTSQLTGLKQYFDTQKQIADVNLKNGNKGITDQSEDDQKVYFKQFDDLHSGTLNNLFNFYKKDDSSEKGVLTNLQNQVKDYNTLITGVHDDINSQIDSLTANRDHLIDLENKLYTQFFAQTNPDLNNSNFNDSKIASDYQKDENAREALAQNLISSFGQTDSFGSTDYMDKLNDSVSNIAWTSQDYSALFTAMHKKGISTAKYENELDLINRYGSVNPGLTPAQAKFGDAPSNNNTEQTFTKKLKITVPAGVNYSLNLNYPADVQVTYDVNSSVDNKEAKIIETAETDDLTLYNKDHITTNPDGTTKNEDNTSVATFTIQYNVSLGQTTGAKVKFSWGETGNENVTSEKYILCPANEISEYLGGNNFGDIAELLSQIDDTANLITWIYGKPNYDLDDMLRKLPNSATLEDFKNLSKESIYYLYGNIDIAMRKDKLSDEDVQHYKESGKNKIDDLIKSITDLNTSIDVLTKNKEILAKNLPDDVFNKNIKDLQDWYSTTMTSINQQFDSWKKNENQNLALKSWEAYNPDDKALYQDTAASDDLYKTISNLSTSTAKSADETSKSAQLIKDNSNEFTQMVTTTQETKSSAEKLLKNTDNLLNTGNTSLKDSKDYNKNFGKVLANTHSQEANKNQLFDFFAQPLSIKNLTEAFTSIKKGFDWRWPLLLIIGVMIGILGTMISKVISSRKQTNISN</sequence>
<evidence type="ECO:0000313" key="12">
    <source>
        <dbReference type="Proteomes" id="UP000192161"/>
    </source>
</evidence>
<protein>
    <recommendedName>
        <fullName evidence="3">Type VII secretion system accessory factor EsaA</fullName>
    </recommendedName>
</protein>
<dbReference type="PANTHER" id="PTHR43077">
    <property type="entry name" value="TRANSPORT PERMEASE YVFS-RELATED"/>
    <property type="match status" value="1"/>
</dbReference>
<dbReference type="NCBIfam" id="TIGR03929">
    <property type="entry name" value="T7_esaA_Nterm"/>
    <property type="match status" value="1"/>
</dbReference>
<reference evidence="11 12" key="1">
    <citation type="journal article" date="2017" name="BMC Genomics">
        <title>Comparative and functional genomics of the Lactococcus lactis taxon; insights into evolution and niche adaptation.</title>
        <authorList>
            <person name="Kelleher P."/>
            <person name="Bottacini F."/>
            <person name="Mahony J."/>
            <person name="Kilcawley K.N."/>
            <person name="van Sinderen D."/>
        </authorList>
    </citation>
    <scope>NUCLEOTIDE SEQUENCE [LARGE SCALE GENOMIC DNA]</scope>
    <source>
        <strain evidence="11 12">JM3</strain>
    </source>
</reference>